<dbReference type="Proteomes" id="UP001066276">
    <property type="component" value="Chromosome 5"/>
</dbReference>
<name>A0AAV7R854_PLEWA</name>
<gene>
    <name evidence="2" type="ORF">NDU88_000898</name>
</gene>
<dbReference type="EMBL" id="JANPWB010000009">
    <property type="protein sequence ID" value="KAJ1148057.1"/>
    <property type="molecule type" value="Genomic_DNA"/>
</dbReference>
<organism evidence="2 3">
    <name type="scientific">Pleurodeles waltl</name>
    <name type="common">Iberian ribbed newt</name>
    <dbReference type="NCBI Taxonomy" id="8319"/>
    <lineage>
        <taxon>Eukaryota</taxon>
        <taxon>Metazoa</taxon>
        <taxon>Chordata</taxon>
        <taxon>Craniata</taxon>
        <taxon>Vertebrata</taxon>
        <taxon>Euteleostomi</taxon>
        <taxon>Amphibia</taxon>
        <taxon>Batrachia</taxon>
        <taxon>Caudata</taxon>
        <taxon>Salamandroidea</taxon>
        <taxon>Salamandridae</taxon>
        <taxon>Pleurodelinae</taxon>
        <taxon>Pleurodeles</taxon>
    </lineage>
</organism>
<evidence type="ECO:0000256" key="1">
    <source>
        <dbReference type="SAM" id="MobiDB-lite"/>
    </source>
</evidence>
<evidence type="ECO:0000313" key="3">
    <source>
        <dbReference type="Proteomes" id="UP001066276"/>
    </source>
</evidence>
<comment type="caution">
    <text evidence="2">The sequence shown here is derived from an EMBL/GenBank/DDBJ whole genome shotgun (WGS) entry which is preliminary data.</text>
</comment>
<feature type="region of interest" description="Disordered" evidence="1">
    <location>
        <begin position="22"/>
        <end position="45"/>
    </location>
</feature>
<protein>
    <submittedName>
        <fullName evidence="2">Uncharacterized protein</fullName>
    </submittedName>
</protein>
<evidence type="ECO:0000313" key="2">
    <source>
        <dbReference type="EMBL" id="KAJ1148057.1"/>
    </source>
</evidence>
<feature type="region of interest" description="Disordered" evidence="1">
    <location>
        <begin position="79"/>
        <end position="116"/>
    </location>
</feature>
<keyword evidence="3" id="KW-1185">Reference proteome</keyword>
<proteinExistence type="predicted"/>
<sequence>MIGRALGELRARPERCRYDGAHSWGRESLGAGPNHNCAGRLRAGGPDRAPLVTLASAGEDVTRSAFAPPFGCRRCCGGRLEVGTDGADGRGGRGGWSRGPDHSPSEAATRGRRPEA</sequence>
<accession>A0AAV7R854</accession>
<reference evidence="2" key="1">
    <citation type="journal article" date="2022" name="bioRxiv">
        <title>Sequencing and chromosome-scale assembly of the giantPleurodeles waltlgenome.</title>
        <authorList>
            <person name="Brown T."/>
            <person name="Elewa A."/>
            <person name="Iarovenko S."/>
            <person name="Subramanian E."/>
            <person name="Araus A.J."/>
            <person name="Petzold A."/>
            <person name="Susuki M."/>
            <person name="Suzuki K.-i.T."/>
            <person name="Hayashi T."/>
            <person name="Toyoda A."/>
            <person name="Oliveira C."/>
            <person name="Osipova E."/>
            <person name="Leigh N.D."/>
            <person name="Simon A."/>
            <person name="Yun M.H."/>
        </authorList>
    </citation>
    <scope>NUCLEOTIDE SEQUENCE</scope>
    <source>
        <strain evidence="2">20211129_DDA</strain>
        <tissue evidence="2">Liver</tissue>
    </source>
</reference>
<dbReference type="AlphaFoldDB" id="A0AAV7R854"/>